<feature type="domain" description="Peptidase S54 rhomboid" evidence="8">
    <location>
        <begin position="149"/>
        <end position="293"/>
    </location>
</feature>
<protein>
    <submittedName>
        <fullName evidence="9">Rhomboid family protein</fullName>
    </submittedName>
</protein>
<organism evidence="9 10">
    <name type="scientific">Pleionea mediterranea</name>
    <dbReference type="NCBI Taxonomy" id="523701"/>
    <lineage>
        <taxon>Bacteria</taxon>
        <taxon>Pseudomonadati</taxon>
        <taxon>Pseudomonadota</taxon>
        <taxon>Gammaproteobacteria</taxon>
        <taxon>Oceanospirillales</taxon>
        <taxon>Pleioneaceae</taxon>
        <taxon>Pleionea</taxon>
    </lineage>
</organism>
<comment type="similarity">
    <text evidence="2">Belongs to the peptidase S54 family.</text>
</comment>
<accession>A0A316G111</accession>
<dbReference type="Pfam" id="PF01694">
    <property type="entry name" value="Rhomboid"/>
    <property type="match status" value="1"/>
</dbReference>
<dbReference type="OrthoDB" id="9814037at2"/>
<evidence type="ECO:0000256" key="5">
    <source>
        <dbReference type="ARBA" id="ARBA00022989"/>
    </source>
</evidence>
<dbReference type="Gene3D" id="1.25.40.10">
    <property type="entry name" value="Tetratricopeptide repeat domain"/>
    <property type="match status" value="1"/>
</dbReference>
<evidence type="ECO:0000256" key="6">
    <source>
        <dbReference type="ARBA" id="ARBA00023136"/>
    </source>
</evidence>
<evidence type="ECO:0000256" key="2">
    <source>
        <dbReference type="ARBA" id="ARBA00009045"/>
    </source>
</evidence>
<dbReference type="RefSeq" id="WP_109761650.1">
    <property type="nucleotide sequence ID" value="NZ_QGGU01000001.1"/>
</dbReference>
<sequence>MLIIFPTQVPFNPARLPYLTLCLMIFTTISYFVFQHDDVEEEQAAIEFYQSSGLFNSEIDYFNNYLKTDTALSDYQSLSDFDTQGPARLYYMVFDQNFRHYIESQIQQSPATIETQQWRAMHNELALKKQQVTYFNFGARPDNLMEPGLITHIFLHGGIMHLLGNMVFLLLFGLGVEALYGKAKLLVIYLTSGVVGAIAFNFIDGKSYSALVGASGAISGLMGAYAAYFGTQRIRFFAWFGIYFNQYKWPAAIVLLFWLGKEFFYQLTDLESNTAYMAHFGGLLAGGLLGLLFKNLPFNSQNLESSQADRANSNLSESTSSTNHYQTALEHIRKLEITEARSALNQALENNPGHLQALQSLYNLEKVNPKLNSYNKVINQVFAFDLRNTAADAFILSVAEDSVSKTIGIDQLNIDAFFGLLHRQLRNDRLQASTPLVQQAKKTFSENDKLPKLLFEWSKALAKHNKIRSASIELNYLANYYGETPFGRSARQQLKAWRD</sequence>
<dbReference type="InterPro" id="IPR035952">
    <property type="entry name" value="Rhomboid-like_sf"/>
</dbReference>
<name>A0A316G111_9GAMM</name>
<comment type="subcellular location">
    <subcellularLocation>
        <location evidence="1">Membrane</location>
        <topology evidence="1">Multi-pass membrane protein</topology>
    </subcellularLocation>
</comment>
<feature type="transmembrane region" description="Helical" evidence="7">
    <location>
        <begin position="153"/>
        <end position="174"/>
    </location>
</feature>
<dbReference type="Gene3D" id="1.20.1540.10">
    <property type="entry name" value="Rhomboid-like"/>
    <property type="match status" value="1"/>
</dbReference>
<proteinExistence type="inferred from homology"/>
<dbReference type="InterPro" id="IPR011990">
    <property type="entry name" value="TPR-like_helical_dom_sf"/>
</dbReference>
<evidence type="ECO:0000256" key="3">
    <source>
        <dbReference type="ARBA" id="ARBA00022692"/>
    </source>
</evidence>
<gene>
    <name evidence="9" type="ORF">C8D97_101393</name>
</gene>
<dbReference type="Proteomes" id="UP000245790">
    <property type="component" value="Unassembled WGS sequence"/>
</dbReference>
<feature type="transmembrane region" description="Helical" evidence="7">
    <location>
        <begin position="186"/>
        <end position="203"/>
    </location>
</feature>
<dbReference type="EMBL" id="QGGU01000001">
    <property type="protein sequence ID" value="PWK54539.1"/>
    <property type="molecule type" value="Genomic_DNA"/>
</dbReference>
<comment type="caution">
    <text evidence="9">The sequence shown here is derived from an EMBL/GenBank/DDBJ whole genome shotgun (WGS) entry which is preliminary data.</text>
</comment>
<feature type="transmembrane region" description="Helical" evidence="7">
    <location>
        <begin position="236"/>
        <end position="259"/>
    </location>
</feature>
<evidence type="ECO:0000313" key="10">
    <source>
        <dbReference type="Proteomes" id="UP000245790"/>
    </source>
</evidence>
<evidence type="ECO:0000256" key="1">
    <source>
        <dbReference type="ARBA" id="ARBA00004141"/>
    </source>
</evidence>
<keyword evidence="10" id="KW-1185">Reference proteome</keyword>
<dbReference type="GO" id="GO:0016020">
    <property type="term" value="C:membrane"/>
    <property type="evidence" value="ECO:0007669"/>
    <property type="project" value="UniProtKB-SubCell"/>
</dbReference>
<dbReference type="SUPFAM" id="SSF144091">
    <property type="entry name" value="Rhomboid-like"/>
    <property type="match status" value="1"/>
</dbReference>
<dbReference type="AlphaFoldDB" id="A0A316G111"/>
<evidence type="ECO:0000313" key="9">
    <source>
        <dbReference type="EMBL" id="PWK54539.1"/>
    </source>
</evidence>
<evidence type="ECO:0000256" key="7">
    <source>
        <dbReference type="SAM" id="Phobius"/>
    </source>
</evidence>
<dbReference type="PANTHER" id="PTHR43731">
    <property type="entry name" value="RHOMBOID PROTEASE"/>
    <property type="match status" value="1"/>
</dbReference>
<feature type="transmembrane region" description="Helical" evidence="7">
    <location>
        <begin position="16"/>
        <end position="34"/>
    </location>
</feature>
<evidence type="ECO:0000259" key="8">
    <source>
        <dbReference type="Pfam" id="PF01694"/>
    </source>
</evidence>
<keyword evidence="5 7" id="KW-1133">Transmembrane helix</keyword>
<dbReference type="InterPro" id="IPR022764">
    <property type="entry name" value="Peptidase_S54_rhomboid_dom"/>
</dbReference>
<keyword evidence="4" id="KW-0378">Hydrolase</keyword>
<dbReference type="PANTHER" id="PTHR43731:SF14">
    <property type="entry name" value="PRESENILIN-ASSOCIATED RHOMBOID-LIKE PROTEIN, MITOCHONDRIAL"/>
    <property type="match status" value="1"/>
</dbReference>
<dbReference type="InterPro" id="IPR050925">
    <property type="entry name" value="Rhomboid_protease_S54"/>
</dbReference>
<feature type="transmembrane region" description="Helical" evidence="7">
    <location>
        <begin position="209"/>
        <end position="229"/>
    </location>
</feature>
<keyword evidence="3 7" id="KW-0812">Transmembrane</keyword>
<feature type="transmembrane region" description="Helical" evidence="7">
    <location>
        <begin position="274"/>
        <end position="293"/>
    </location>
</feature>
<dbReference type="GO" id="GO:0004252">
    <property type="term" value="F:serine-type endopeptidase activity"/>
    <property type="evidence" value="ECO:0007669"/>
    <property type="project" value="InterPro"/>
</dbReference>
<keyword evidence="6 7" id="KW-0472">Membrane</keyword>
<reference evidence="9 10" key="1">
    <citation type="submission" date="2018-05" db="EMBL/GenBank/DDBJ databases">
        <title>Genomic Encyclopedia of Type Strains, Phase IV (KMG-IV): sequencing the most valuable type-strain genomes for metagenomic binning, comparative biology and taxonomic classification.</title>
        <authorList>
            <person name="Goeker M."/>
        </authorList>
    </citation>
    <scope>NUCLEOTIDE SEQUENCE [LARGE SCALE GENOMIC DNA]</scope>
    <source>
        <strain evidence="9 10">DSM 25350</strain>
    </source>
</reference>
<evidence type="ECO:0000256" key="4">
    <source>
        <dbReference type="ARBA" id="ARBA00022801"/>
    </source>
</evidence>